<evidence type="ECO:0000256" key="4">
    <source>
        <dbReference type="ARBA" id="ARBA00023163"/>
    </source>
</evidence>
<dbReference type="GO" id="GO:0006352">
    <property type="term" value="P:DNA-templated transcription initiation"/>
    <property type="evidence" value="ECO:0007669"/>
    <property type="project" value="UniProtKB-UniRule"/>
</dbReference>
<evidence type="ECO:0000256" key="2">
    <source>
        <dbReference type="ARBA" id="ARBA00009307"/>
    </source>
</evidence>
<gene>
    <name evidence="8" type="primary">RPB7_4</name>
    <name evidence="8" type="ORF">g.51972</name>
</gene>
<comment type="function">
    <text evidence="6">DNA-dependent RNA polymerase which catalyzes the transcription of DNA into RNA using the four ribonucleoside triphosphates as substrates.</text>
</comment>
<dbReference type="Gene3D" id="3.30.1490.120">
    <property type="entry name" value="RNA polymerase Rpb7-like, N-terminal domain"/>
    <property type="match status" value="1"/>
</dbReference>
<dbReference type="InterPro" id="IPR012340">
    <property type="entry name" value="NA-bd_OB-fold"/>
</dbReference>
<keyword evidence="4 6" id="KW-0804">Transcription</keyword>
<dbReference type="GO" id="GO:0003697">
    <property type="term" value="F:single-stranded DNA binding"/>
    <property type="evidence" value="ECO:0007669"/>
    <property type="project" value="TreeGrafter"/>
</dbReference>
<evidence type="ECO:0000256" key="1">
    <source>
        <dbReference type="ARBA" id="ARBA00004123"/>
    </source>
</evidence>
<dbReference type="EMBL" id="GDJX01017907">
    <property type="protein sequence ID" value="JAT50029.1"/>
    <property type="molecule type" value="Transcribed_RNA"/>
</dbReference>
<dbReference type="PANTHER" id="PTHR12709:SF3">
    <property type="entry name" value="DNA-DIRECTED RNA POLYMERASE V SUBUNIT 7"/>
    <property type="match status" value="1"/>
</dbReference>
<dbReference type="PANTHER" id="PTHR12709">
    <property type="entry name" value="DNA-DIRECTED RNA POLYMERASE II, III"/>
    <property type="match status" value="1"/>
</dbReference>
<dbReference type="CDD" id="cd04329">
    <property type="entry name" value="RNAP_II_Rpb7_N"/>
    <property type="match status" value="1"/>
</dbReference>
<sequence>MVFLEVELSWNVLIAPDNLYAEGLKLQRSIILRILEDISNRKASKEYGYFVAVTTLENIGEGKVRELTGDVLFPVVFKCVTFKPLKGEILLGTVNKVLRHGIVLKSGPLEGIFLSSQVMRDYEYIAGENPMFLSEKLSKLEKGCMVRFKVLGFKWMEVDREFQVLATLAGDYLGPILED</sequence>
<proteinExistence type="inferred from homology"/>
<feature type="domain" description="RNA polymerase Rpb7-like N-terminal" evidence="7">
    <location>
        <begin position="10"/>
        <end position="69"/>
    </location>
</feature>
<dbReference type="Gene3D" id="2.40.50.140">
    <property type="entry name" value="Nucleic acid-binding proteins"/>
    <property type="match status" value="1"/>
</dbReference>
<dbReference type="InterPro" id="IPR005576">
    <property type="entry name" value="Rpb7-like_N"/>
</dbReference>
<organism evidence="8">
    <name type="scientific">Anthurium amnicola</name>
    <dbReference type="NCBI Taxonomy" id="1678845"/>
    <lineage>
        <taxon>Eukaryota</taxon>
        <taxon>Viridiplantae</taxon>
        <taxon>Streptophyta</taxon>
        <taxon>Embryophyta</taxon>
        <taxon>Tracheophyta</taxon>
        <taxon>Spermatophyta</taxon>
        <taxon>Magnoliopsida</taxon>
        <taxon>Liliopsida</taxon>
        <taxon>Araceae</taxon>
        <taxon>Pothoideae</taxon>
        <taxon>Potheae</taxon>
        <taxon>Anthurium</taxon>
    </lineage>
</organism>
<dbReference type="SUPFAM" id="SSF50249">
    <property type="entry name" value="Nucleic acid-binding proteins"/>
    <property type="match status" value="1"/>
</dbReference>
<evidence type="ECO:0000256" key="3">
    <source>
        <dbReference type="ARBA" id="ARBA00022478"/>
    </source>
</evidence>
<dbReference type="GO" id="GO:0003727">
    <property type="term" value="F:single-stranded RNA binding"/>
    <property type="evidence" value="ECO:0007669"/>
    <property type="project" value="TreeGrafter"/>
</dbReference>
<dbReference type="Pfam" id="PF03876">
    <property type="entry name" value="SHS2_Rpb7-N"/>
    <property type="match status" value="1"/>
</dbReference>
<dbReference type="InterPro" id="IPR036898">
    <property type="entry name" value="RNA_pol_Rpb7-like_N_sf"/>
</dbReference>
<name>A0A1D1Y5W5_9ARAE</name>
<keyword evidence="5 6" id="KW-0539">Nucleus</keyword>
<accession>A0A1D1Y5W5</accession>
<reference evidence="8" key="1">
    <citation type="submission" date="2015-07" db="EMBL/GenBank/DDBJ databases">
        <title>Transcriptome Assembly of Anthurium amnicola.</title>
        <authorList>
            <person name="Suzuki J."/>
        </authorList>
    </citation>
    <scope>NUCLEOTIDE SEQUENCE</scope>
</reference>
<evidence type="ECO:0000313" key="8">
    <source>
        <dbReference type="EMBL" id="JAT50029.1"/>
    </source>
</evidence>
<dbReference type="SUPFAM" id="SSF88798">
    <property type="entry name" value="N-terminal, heterodimerisation domain of RBP7 (RpoE)"/>
    <property type="match status" value="1"/>
</dbReference>
<evidence type="ECO:0000256" key="5">
    <source>
        <dbReference type="ARBA" id="ARBA00023242"/>
    </source>
</evidence>
<dbReference type="InterPro" id="IPR045113">
    <property type="entry name" value="Rpb7-like"/>
</dbReference>
<dbReference type="GO" id="GO:0055029">
    <property type="term" value="C:nuclear DNA-directed RNA polymerase complex"/>
    <property type="evidence" value="ECO:0007669"/>
    <property type="project" value="UniProtKB-ARBA"/>
</dbReference>
<protein>
    <recommendedName>
        <fullName evidence="6">DNA-directed RNA polymerase subunit</fullName>
    </recommendedName>
</protein>
<dbReference type="AlphaFoldDB" id="A0A1D1Y5W5"/>
<dbReference type="FunFam" id="2.40.50.140:FF:000043">
    <property type="entry name" value="DNA-directed RNA polymerase II subunit RPB7"/>
    <property type="match status" value="1"/>
</dbReference>
<evidence type="ECO:0000256" key="6">
    <source>
        <dbReference type="RuleBase" id="RU369086"/>
    </source>
</evidence>
<keyword evidence="3 6" id="KW-0240">DNA-directed RNA polymerase</keyword>
<comment type="subcellular location">
    <subcellularLocation>
        <location evidence="1 6">Nucleus</location>
    </subcellularLocation>
</comment>
<comment type="similarity">
    <text evidence="2">Belongs to the eukaryotic RPB7/RPC8 RNA polymerase subunit family.</text>
</comment>
<evidence type="ECO:0000259" key="7">
    <source>
        <dbReference type="Pfam" id="PF03876"/>
    </source>
</evidence>
<dbReference type="FunFam" id="3.30.1490.120:FF:000001">
    <property type="entry name" value="DNA-directed RNA polymerase II subunit RPB7"/>
    <property type="match status" value="1"/>
</dbReference>